<evidence type="ECO:0000313" key="3">
    <source>
        <dbReference type="Proteomes" id="UP000028006"/>
    </source>
</evidence>
<dbReference type="eggNOG" id="COG2220">
    <property type="taxonomic scope" value="Bacteria"/>
</dbReference>
<dbReference type="PANTHER" id="PTHR15032">
    <property type="entry name" value="N-ACYL-PHOSPHATIDYLETHANOLAMINE-HYDROLYZING PHOSPHOLIPASE D"/>
    <property type="match status" value="1"/>
</dbReference>
<dbReference type="EMBL" id="JOKG01000002">
    <property type="protein sequence ID" value="KEQ14905.1"/>
    <property type="molecule type" value="Genomic_DNA"/>
</dbReference>
<sequence>MTVGISSNAFADSRITGTDLLSNGKFQNASGEKAAGLSSFPKIMWRTMGEKSSDATPSQTIPVEPLTLSAMEKLEGTLAVKLGHSSILLRLNEGYWLMDPVFSERASPVQWAGPKRFHEAPIELEALPDLEGVIISHDHYDHLDKDTILKLENRVKQFYVPLGVGKLMQTWGVAEDKITELDWWESALHGDIKLVATPAQHFSGRGLMDRNKTLWASWVIMTDSERFFFSGDSGYFDGFKTIGDRYGPFDLTFIETGAYHQEWANIHMFPEESVQAHKDLRGKWMVPVHNATFDLALHAWYEPLERVIAAGKKHNQQVLTPKFGEILQLESPEPRKPWW</sequence>
<proteinExistence type="predicted"/>
<comment type="caution">
    <text evidence="2">The sequence shown here is derived from an EMBL/GenBank/DDBJ whole genome shotgun (WGS) entry which is preliminary data.</text>
</comment>
<dbReference type="SUPFAM" id="SSF56281">
    <property type="entry name" value="Metallo-hydrolase/oxidoreductase"/>
    <property type="match status" value="1"/>
</dbReference>
<dbReference type="RefSeq" id="WP_034875693.1">
    <property type="nucleotide sequence ID" value="NZ_JOKG01000002.1"/>
</dbReference>
<dbReference type="Pfam" id="PF12706">
    <property type="entry name" value="Lactamase_B_2"/>
    <property type="match status" value="1"/>
</dbReference>
<protein>
    <submittedName>
        <fullName evidence="2">Hydrolase</fullName>
    </submittedName>
</protein>
<dbReference type="AlphaFoldDB" id="A0A081N8Y2"/>
<name>A0A081N8Y2_9GAMM</name>
<evidence type="ECO:0000259" key="1">
    <source>
        <dbReference type="Pfam" id="PF12706"/>
    </source>
</evidence>
<keyword evidence="2" id="KW-0378">Hydrolase</keyword>
<dbReference type="PANTHER" id="PTHR15032:SF4">
    <property type="entry name" value="N-ACYL-PHOSPHATIDYLETHANOLAMINE-HYDROLYZING PHOSPHOLIPASE D"/>
    <property type="match status" value="1"/>
</dbReference>
<dbReference type="InterPro" id="IPR001279">
    <property type="entry name" value="Metallo-B-lactamas"/>
</dbReference>
<dbReference type="GO" id="GO:0005737">
    <property type="term" value="C:cytoplasm"/>
    <property type="evidence" value="ECO:0007669"/>
    <property type="project" value="TreeGrafter"/>
</dbReference>
<gene>
    <name evidence="2" type="ORF">GZ77_11650</name>
</gene>
<keyword evidence="3" id="KW-1185">Reference proteome</keyword>
<organism evidence="2 3">
    <name type="scientific">Endozoicomonas montiporae</name>
    <dbReference type="NCBI Taxonomy" id="1027273"/>
    <lineage>
        <taxon>Bacteria</taxon>
        <taxon>Pseudomonadati</taxon>
        <taxon>Pseudomonadota</taxon>
        <taxon>Gammaproteobacteria</taxon>
        <taxon>Oceanospirillales</taxon>
        <taxon>Endozoicomonadaceae</taxon>
        <taxon>Endozoicomonas</taxon>
    </lineage>
</organism>
<dbReference type="Gene3D" id="3.60.15.10">
    <property type="entry name" value="Ribonuclease Z/Hydroxyacylglutathione hydrolase-like"/>
    <property type="match status" value="1"/>
</dbReference>
<reference evidence="2 3" key="1">
    <citation type="submission" date="2014-06" db="EMBL/GenBank/DDBJ databases">
        <title>Whole Genome Sequences of Three Symbiotic Endozoicomonas Bacteria.</title>
        <authorList>
            <person name="Neave M.J."/>
            <person name="Apprill A."/>
            <person name="Voolstra C.R."/>
        </authorList>
    </citation>
    <scope>NUCLEOTIDE SEQUENCE [LARGE SCALE GENOMIC DNA]</scope>
    <source>
        <strain evidence="2 3">LMG 24815</strain>
    </source>
</reference>
<dbReference type="InterPro" id="IPR036866">
    <property type="entry name" value="RibonucZ/Hydroxyglut_hydro"/>
</dbReference>
<evidence type="ECO:0000313" key="2">
    <source>
        <dbReference type="EMBL" id="KEQ14905.1"/>
    </source>
</evidence>
<feature type="domain" description="Metallo-beta-lactamase" evidence="1">
    <location>
        <begin position="97"/>
        <end position="289"/>
    </location>
</feature>
<accession>A0A081N8Y2</accession>
<dbReference type="GO" id="GO:0016787">
    <property type="term" value="F:hydrolase activity"/>
    <property type="evidence" value="ECO:0007669"/>
    <property type="project" value="UniProtKB-KW"/>
</dbReference>
<dbReference type="Proteomes" id="UP000028006">
    <property type="component" value="Unassembled WGS sequence"/>
</dbReference>